<dbReference type="SUPFAM" id="SSF53756">
    <property type="entry name" value="UDP-Glycosyltransferase/glycogen phosphorylase"/>
    <property type="match status" value="1"/>
</dbReference>
<reference evidence="3 4" key="1">
    <citation type="journal article" date="2013" name="Mar. Genomics">
        <title>Expression of sulfatases in Rhodopirellula baltica and the diversity of sulfatases in the genus Rhodopirellula.</title>
        <authorList>
            <person name="Wegner C.E."/>
            <person name="Richter-Heitmann T."/>
            <person name="Klindworth A."/>
            <person name="Klockow C."/>
            <person name="Richter M."/>
            <person name="Achstetter T."/>
            <person name="Glockner F.O."/>
            <person name="Harder J."/>
        </authorList>
    </citation>
    <scope>NUCLEOTIDE SEQUENCE [LARGE SCALE GENOMIC DNA]</scope>
    <source>
        <strain evidence="3 4">SM1</strain>
    </source>
</reference>
<dbReference type="CDD" id="cd03801">
    <property type="entry name" value="GT4_PimA-like"/>
    <property type="match status" value="1"/>
</dbReference>
<comment type="caution">
    <text evidence="3">The sequence shown here is derived from an EMBL/GenBank/DDBJ whole genome shotgun (WGS) entry which is preliminary data.</text>
</comment>
<dbReference type="Pfam" id="PF00534">
    <property type="entry name" value="Glycos_transf_1"/>
    <property type="match status" value="1"/>
</dbReference>
<gene>
    <name evidence="3" type="ORF">RMSM_04579</name>
</gene>
<evidence type="ECO:0000259" key="1">
    <source>
        <dbReference type="Pfam" id="PF00534"/>
    </source>
</evidence>
<proteinExistence type="predicted"/>
<name>M5RH58_9BACT</name>
<dbReference type="PATRIC" id="fig|1265738.3.peg.4598"/>
<dbReference type="Gene3D" id="3.40.50.2000">
    <property type="entry name" value="Glycogen Phosphorylase B"/>
    <property type="match status" value="2"/>
</dbReference>
<protein>
    <submittedName>
        <fullName evidence="3">Glycosyl transferase, group 1 family domain protein</fullName>
    </submittedName>
</protein>
<evidence type="ECO:0000313" key="4">
    <source>
        <dbReference type="Proteomes" id="UP000011991"/>
    </source>
</evidence>
<dbReference type="Pfam" id="PF13439">
    <property type="entry name" value="Glyco_transf_4"/>
    <property type="match status" value="1"/>
</dbReference>
<organism evidence="3 4">
    <name type="scientific">Rhodopirellula maiorica SM1</name>
    <dbReference type="NCBI Taxonomy" id="1265738"/>
    <lineage>
        <taxon>Bacteria</taxon>
        <taxon>Pseudomonadati</taxon>
        <taxon>Planctomycetota</taxon>
        <taxon>Planctomycetia</taxon>
        <taxon>Pirellulales</taxon>
        <taxon>Pirellulaceae</taxon>
        <taxon>Novipirellula</taxon>
    </lineage>
</organism>
<feature type="domain" description="Glycosyltransferase subfamily 4-like N-terminal" evidence="2">
    <location>
        <begin position="51"/>
        <end position="190"/>
    </location>
</feature>
<dbReference type="InterPro" id="IPR001296">
    <property type="entry name" value="Glyco_trans_1"/>
</dbReference>
<dbReference type="GO" id="GO:0016757">
    <property type="term" value="F:glycosyltransferase activity"/>
    <property type="evidence" value="ECO:0007669"/>
    <property type="project" value="InterPro"/>
</dbReference>
<dbReference type="EMBL" id="ANOG01000656">
    <property type="protein sequence ID" value="EMI18496.1"/>
    <property type="molecule type" value="Genomic_DNA"/>
</dbReference>
<keyword evidence="4" id="KW-1185">Reference proteome</keyword>
<dbReference type="AlphaFoldDB" id="M5RH58"/>
<evidence type="ECO:0000259" key="2">
    <source>
        <dbReference type="Pfam" id="PF13439"/>
    </source>
</evidence>
<accession>M5RH58</accession>
<sequence>MIPHSTHSKPAVLFVDQTAQLGGAELCLLDIVRRRQNRADRVLLFQDGPFVQRLRDCDVDVSVFTLGAGGSSIRKSSGLFRKLASSLDVMRLARNVASAAESVDVIYANTAKALVVSTIAGWISRKPVIYHLHDILAPEHFSRSNLSLLVFLATRFSTHVIANSNASKASLVQRGGDDRKITVVYNGIDASPFQSAIQNEANVRSSIRQSIGLTSVVACPAAEPADANPSDNQDRSVLPVAIGGIRDTPVVALFGRFSPWKGQHVAIQALRQLPGVHLMLVGDALFDEHDYVAQLHQMADEPELQGRVHFMGFRSDVAELMQTTDIVIHCSTAAEPFGRVIVEAMMSRRPIIATRGGGASEIVRNGENGWLVTPGSESELVAAIRTILNGNVDVSEIVARASCEASERFELEGRVAEINAVIEKVVNV</sequence>
<feature type="domain" description="Glycosyl transferase family 1" evidence="1">
    <location>
        <begin position="247"/>
        <end position="391"/>
    </location>
</feature>
<evidence type="ECO:0000313" key="3">
    <source>
        <dbReference type="EMBL" id="EMI18496.1"/>
    </source>
</evidence>
<keyword evidence="3" id="KW-0808">Transferase</keyword>
<dbReference type="InterPro" id="IPR028098">
    <property type="entry name" value="Glyco_trans_4-like_N"/>
</dbReference>
<dbReference type="Proteomes" id="UP000011991">
    <property type="component" value="Unassembled WGS sequence"/>
</dbReference>
<dbReference type="RefSeq" id="WP_008700912.1">
    <property type="nucleotide sequence ID" value="NZ_ANOG01000656.1"/>
</dbReference>
<dbReference type="PANTHER" id="PTHR12526">
    <property type="entry name" value="GLYCOSYLTRANSFERASE"/>
    <property type="match status" value="1"/>
</dbReference>
<dbReference type="PANTHER" id="PTHR12526:SF627">
    <property type="entry name" value="D-RHAMNOSYLTRANSFERASE WBPZ"/>
    <property type="match status" value="1"/>
</dbReference>